<protein>
    <submittedName>
        <fullName evidence="2">Glycosyltransferase</fullName>
    </submittedName>
</protein>
<dbReference type="GO" id="GO:0008757">
    <property type="term" value="F:S-adenosylmethionine-dependent methyltransferase activity"/>
    <property type="evidence" value="ECO:0007669"/>
    <property type="project" value="InterPro"/>
</dbReference>
<dbReference type="OrthoDB" id="9787738at2"/>
<name>A0A059G4W3_9PROT</name>
<organism evidence="2 3">
    <name type="scientific">Hyphomonas oceanitis SCH89</name>
    <dbReference type="NCBI Taxonomy" id="1280953"/>
    <lineage>
        <taxon>Bacteria</taxon>
        <taxon>Pseudomonadati</taxon>
        <taxon>Pseudomonadota</taxon>
        <taxon>Alphaproteobacteria</taxon>
        <taxon>Hyphomonadales</taxon>
        <taxon>Hyphomonadaceae</taxon>
        <taxon>Hyphomonas</taxon>
    </lineage>
</organism>
<dbReference type="AlphaFoldDB" id="A0A059G4W3"/>
<gene>
    <name evidence="2" type="ORF">HOC_15177</name>
</gene>
<dbReference type="PATRIC" id="fig|1280953.3.peg.3049"/>
<dbReference type="InterPro" id="IPR013216">
    <property type="entry name" value="Methyltransf_11"/>
</dbReference>
<dbReference type="EMBL" id="ARYL01000026">
    <property type="protein sequence ID" value="KDA01513.1"/>
    <property type="molecule type" value="Genomic_DNA"/>
</dbReference>
<dbReference type="Gene3D" id="3.40.50.150">
    <property type="entry name" value="Vaccinia Virus protein VP39"/>
    <property type="match status" value="1"/>
</dbReference>
<accession>A0A059G4W3</accession>
<keyword evidence="2" id="KW-0808">Transferase</keyword>
<dbReference type="STRING" id="1280953.HOC_15177"/>
<dbReference type="Pfam" id="PF08241">
    <property type="entry name" value="Methyltransf_11"/>
    <property type="match status" value="1"/>
</dbReference>
<evidence type="ECO:0000313" key="2">
    <source>
        <dbReference type="EMBL" id="KDA01513.1"/>
    </source>
</evidence>
<evidence type="ECO:0000259" key="1">
    <source>
        <dbReference type="Pfam" id="PF08241"/>
    </source>
</evidence>
<comment type="caution">
    <text evidence="2">The sequence shown here is derived from an EMBL/GenBank/DDBJ whole genome shotgun (WGS) entry which is preliminary data.</text>
</comment>
<proteinExistence type="predicted"/>
<dbReference type="Proteomes" id="UP000024942">
    <property type="component" value="Unassembled WGS sequence"/>
</dbReference>
<dbReference type="RefSeq" id="WP_035540087.1">
    <property type="nucleotide sequence ID" value="NZ_ARYL01000026.1"/>
</dbReference>
<keyword evidence="3" id="KW-1185">Reference proteome</keyword>
<feature type="domain" description="Methyltransferase type 11" evidence="1">
    <location>
        <begin position="96"/>
        <end position="146"/>
    </location>
</feature>
<evidence type="ECO:0000313" key="3">
    <source>
        <dbReference type="Proteomes" id="UP000024942"/>
    </source>
</evidence>
<sequence>MLEFIRKRDVEGMYHAGIPQKMKWQADAVHLKTWQDLAVFKEIADADRKTIGEIGGGVSRILPLLKRSNTLFNIEKFEGEGNGPKSSHSIKGVKVIDAYIGDSAGLIADETFDIMFSVSVMEHVPNPALPAFFADHFRVMKRGGLAFHAIDFYVESGLAEDNNTVAQRRLDLYLSIVSENPQIAFIRSPADTRVRFASDFATNPDQAMFNWNSSVPALSEKRRDAQSVSLMLGFRKT</sequence>
<reference evidence="2 3" key="1">
    <citation type="journal article" date="2014" name="Antonie Van Leeuwenhoek">
        <title>Hyphomonas beringensis sp. nov. and Hyphomonas chukchiensis sp. nov., isolated from surface seawater of the Bering Sea and Chukchi Sea.</title>
        <authorList>
            <person name="Li C."/>
            <person name="Lai Q."/>
            <person name="Li G."/>
            <person name="Dong C."/>
            <person name="Wang J."/>
            <person name="Liao Y."/>
            <person name="Shao Z."/>
        </authorList>
    </citation>
    <scope>NUCLEOTIDE SEQUENCE [LARGE SCALE GENOMIC DNA]</scope>
    <source>
        <strain evidence="2 3">SCH89</strain>
    </source>
</reference>
<dbReference type="InterPro" id="IPR029063">
    <property type="entry name" value="SAM-dependent_MTases_sf"/>
</dbReference>
<dbReference type="SUPFAM" id="SSF53335">
    <property type="entry name" value="S-adenosyl-L-methionine-dependent methyltransferases"/>
    <property type="match status" value="1"/>
</dbReference>